<sequence>MSNDNLQPLALSKKQLFAFFGMVVCMFMSVLDIQIVASSLSVIAAGLAALQTMNFLGFKHRT</sequence>
<dbReference type="Proteomes" id="UP000008006">
    <property type="component" value="Chromosome"/>
</dbReference>
<proteinExistence type="predicted"/>
<keyword evidence="1" id="KW-0812">Transmembrane</keyword>
<name>A0AAI8F706_RICR3</name>
<dbReference type="AlphaFoldDB" id="A0AAI8F706"/>
<feature type="transmembrane region" description="Helical" evidence="1">
    <location>
        <begin position="42"/>
        <end position="58"/>
    </location>
</feature>
<keyword evidence="1" id="KW-0472">Membrane</keyword>
<protein>
    <submittedName>
        <fullName evidence="2">Multidrug resistance protein B</fullName>
    </submittedName>
</protein>
<keyword evidence="3" id="KW-1185">Reference proteome</keyword>
<feature type="transmembrane region" description="Helical" evidence="1">
    <location>
        <begin position="16"/>
        <end position="36"/>
    </location>
</feature>
<evidence type="ECO:0000256" key="1">
    <source>
        <dbReference type="SAM" id="Phobius"/>
    </source>
</evidence>
<gene>
    <name evidence="2" type="ordered locus">MCC_01660</name>
</gene>
<accession>A0AAI8F706</accession>
<keyword evidence="1" id="KW-1133">Transmembrane helix</keyword>
<evidence type="ECO:0000313" key="2">
    <source>
        <dbReference type="EMBL" id="AFC71983.1"/>
    </source>
</evidence>
<dbReference type="EMBL" id="CP003342">
    <property type="protein sequence ID" value="AFC71983.1"/>
    <property type="molecule type" value="Genomic_DNA"/>
</dbReference>
<organism evidence="2 3">
    <name type="scientific">Rickettsia rhipicephali (strain 3-7-female6-CWPP)</name>
    <dbReference type="NCBI Taxonomy" id="1105113"/>
    <lineage>
        <taxon>Bacteria</taxon>
        <taxon>Pseudomonadati</taxon>
        <taxon>Pseudomonadota</taxon>
        <taxon>Alphaproteobacteria</taxon>
        <taxon>Rickettsiales</taxon>
        <taxon>Rickettsiaceae</taxon>
        <taxon>Rickettsieae</taxon>
        <taxon>Rickettsia</taxon>
        <taxon>spotted fever group</taxon>
    </lineage>
</organism>
<evidence type="ECO:0000313" key="3">
    <source>
        <dbReference type="Proteomes" id="UP000008006"/>
    </source>
</evidence>
<reference evidence="3" key="1">
    <citation type="submission" date="2012-02" db="EMBL/GenBank/DDBJ databases">
        <title>Complete genome sequence of Rickettsia rhipicephali strain 3-7-female6-CWPP.</title>
        <authorList>
            <person name="Johnson S.L."/>
            <person name="Munk A.C."/>
            <person name="Han S."/>
            <person name="Bruce D.C."/>
            <person name="Dasch G.A."/>
        </authorList>
    </citation>
    <scope>NUCLEOTIDE SEQUENCE [LARGE SCALE GENOMIC DNA]</scope>
    <source>
        <strain evidence="3">3-7-female6-CWPP</strain>
    </source>
</reference>
<dbReference type="KEGG" id="rre:MCC_01660"/>